<proteinExistence type="predicted"/>
<gene>
    <name evidence="2" type="ORF">SCD_n02241</name>
</gene>
<evidence type="ECO:0000313" key="3">
    <source>
        <dbReference type="Proteomes" id="UP000015559"/>
    </source>
</evidence>
<accession>S6AML2</accession>
<name>S6AML2_SULDS</name>
<evidence type="ECO:0000256" key="1">
    <source>
        <dbReference type="SAM" id="MobiDB-lite"/>
    </source>
</evidence>
<dbReference type="HOGENOM" id="CLU_1926499_0_0_4"/>
<organism evidence="2 3">
    <name type="scientific">Sulfuricella denitrificans (strain DSM 22764 / NBRC 105220 / skB26)</name>
    <dbReference type="NCBI Taxonomy" id="1163617"/>
    <lineage>
        <taxon>Bacteria</taxon>
        <taxon>Pseudomonadati</taxon>
        <taxon>Pseudomonadota</taxon>
        <taxon>Betaproteobacteria</taxon>
        <taxon>Nitrosomonadales</taxon>
        <taxon>Sulfuricellaceae</taxon>
        <taxon>Sulfuricella</taxon>
    </lineage>
</organism>
<dbReference type="Proteomes" id="UP000015559">
    <property type="component" value="Chromosome"/>
</dbReference>
<dbReference type="OrthoDB" id="8562000at2"/>
<sequence length="131" mass="14284">MTDKKQTSGAFDVSRKIPLAPVAAERVQEAVRQLRAIEPVIDAQVDQRGQLHISYDASCIGVDDIEALLDKSGIARAEGFWWKLKLGWYRFVDENTKSNAHSGGGACCNHPPSEYSGSSDAGKIRSGRAHD</sequence>
<dbReference type="EMBL" id="AP013066">
    <property type="protein sequence ID" value="BAN36049.1"/>
    <property type="molecule type" value="Genomic_DNA"/>
</dbReference>
<dbReference type="AlphaFoldDB" id="S6AML2"/>
<protein>
    <recommendedName>
        <fullName evidence="4">HMA domain-containing protein</fullName>
    </recommendedName>
</protein>
<feature type="region of interest" description="Disordered" evidence="1">
    <location>
        <begin position="99"/>
        <end position="131"/>
    </location>
</feature>
<dbReference type="RefSeq" id="WP_009205245.1">
    <property type="nucleotide sequence ID" value="NC_022357.1"/>
</dbReference>
<keyword evidence="3" id="KW-1185">Reference proteome</keyword>
<evidence type="ECO:0000313" key="2">
    <source>
        <dbReference type="EMBL" id="BAN36049.1"/>
    </source>
</evidence>
<dbReference type="KEGG" id="sdr:SCD_n02241"/>
<dbReference type="STRING" id="1163617.SCD_n02241"/>
<reference evidence="2 3" key="1">
    <citation type="journal article" date="2012" name="Appl. Environ. Microbiol.">
        <title>Draft genome sequence of a psychrotolerant sulfur-oxidizing bacterium, Sulfuricella denitrificans skB26, and proteomic insights into cold adaptation.</title>
        <authorList>
            <person name="Watanabe T."/>
            <person name="Kojima H."/>
            <person name="Fukui M."/>
        </authorList>
    </citation>
    <scope>NUCLEOTIDE SEQUENCE [LARGE SCALE GENOMIC DNA]</scope>
    <source>
        <strain evidence="3">skB26</strain>
    </source>
</reference>
<evidence type="ECO:0008006" key="4">
    <source>
        <dbReference type="Google" id="ProtNLM"/>
    </source>
</evidence>